<comment type="caution">
    <text evidence="2">The sequence shown here is derived from an EMBL/GenBank/DDBJ whole genome shotgun (WGS) entry which is preliminary data.</text>
</comment>
<dbReference type="EMBL" id="CAKOGP040001858">
    <property type="protein sequence ID" value="CAJ1954193.1"/>
    <property type="molecule type" value="Genomic_DNA"/>
</dbReference>
<dbReference type="Gene3D" id="3.40.50.1820">
    <property type="entry name" value="alpha/beta hydrolase"/>
    <property type="match status" value="1"/>
</dbReference>
<gene>
    <name evidence="2" type="ORF">CYCCA115_LOCUS14788</name>
</gene>
<feature type="domain" description="Serine aminopeptidase S33" evidence="1">
    <location>
        <begin position="86"/>
        <end position="310"/>
    </location>
</feature>
<accession>A0AAD2FX19</accession>
<organism evidence="2 3">
    <name type="scientific">Cylindrotheca closterium</name>
    <dbReference type="NCBI Taxonomy" id="2856"/>
    <lineage>
        <taxon>Eukaryota</taxon>
        <taxon>Sar</taxon>
        <taxon>Stramenopiles</taxon>
        <taxon>Ochrophyta</taxon>
        <taxon>Bacillariophyta</taxon>
        <taxon>Bacillariophyceae</taxon>
        <taxon>Bacillariophycidae</taxon>
        <taxon>Bacillariales</taxon>
        <taxon>Bacillariaceae</taxon>
        <taxon>Cylindrotheca</taxon>
    </lineage>
</organism>
<reference evidence="2" key="1">
    <citation type="submission" date="2023-08" db="EMBL/GenBank/DDBJ databases">
        <authorList>
            <person name="Audoor S."/>
            <person name="Bilcke G."/>
        </authorList>
    </citation>
    <scope>NUCLEOTIDE SEQUENCE</scope>
</reference>
<dbReference type="Pfam" id="PF12146">
    <property type="entry name" value="Hydrolase_4"/>
    <property type="match status" value="1"/>
</dbReference>
<dbReference type="Proteomes" id="UP001295423">
    <property type="component" value="Unassembled WGS sequence"/>
</dbReference>
<name>A0AAD2FX19_9STRA</name>
<evidence type="ECO:0000313" key="2">
    <source>
        <dbReference type="EMBL" id="CAJ1954193.1"/>
    </source>
</evidence>
<dbReference type="InterPro" id="IPR050266">
    <property type="entry name" value="AB_hydrolase_sf"/>
</dbReference>
<sequence>MTIQQIQDEWIEIRPGRKLFVRHWILNSAEAVKKTTTINLVCVHGTAASQEQYLPLWKALDTTATTSSSSSSSSKEGDDDNHNICIHVWAYDAVGCGKSPKLENSSSYTDDEQVQDLTILIENHVQQQKQQNHTTYFMGHSYGPTWIYKYLLRPQQQPKNNIGGLILISSGLRCQELVVCGPKIFHYLPLWLLNCMQPMLTANFLKIGFSPTTHKEQPELIEAAKSDNNQNDMQTCVYYYQAHDWLAHVNPSELLPSSSSSNRSKSSSILVLHGTDDEMVPIHCGQALANALETDLVSVPNASHMVLLEQPQILAQHILAFIKKQQQQQQEH</sequence>
<dbReference type="PANTHER" id="PTHR43798:SF33">
    <property type="entry name" value="HYDROLASE, PUTATIVE (AFU_ORTHOLOGUE AFUA_2G14860)-RELATED"/>
    <property type="match status" value="1"/>
</dbReference>
<dbReference type="SUPFAM" id="SSF53474">
    <property type="entry name" value="alpha/beta-Hydrolases"/>
    <property type="match status" value="1"/>
</dbReference>
<keyword evidence="3" id="KW-1185">Reference proteome</keyword>
<protein>
    <recommendedName>
        <fullName evidence="1">Serine aminopeptidase S33 domain-containing protein</fullName>
    </recommendedName>
</protein>
<dbReference type="PANTHER" id="PTHR43798">
    <property type="entry name" value="MONOACYLGLYCEROL LIPASE"/>
    <property type="match status" value="1"/>
</dbReference>
<dbReference type="InterPro" id="IPR022742">
    <property type="entry name" value="Hydrolase_4"/>
</dbReference>
<evidence type="ECO:0000259" key="1">
    <source>
        <dbReference type="Pfam" id="PF12146"/>
    </source>
</evidence>
<dbReference type="InterPro" id="IPR029058">
    <property type="entry name" value="AB_hydrolase_fold"/>
</dbReference>
<proteinExistence type="predicted"/>
<dbReference type="GO" id="GO:0016020">
    <property type="term" value="C:membrane"/>
    <property type="evidence" value="ECO:0007669"/>
    <property type="project" value="TreeGrafter"/>
</dbReference>
<dbReference type="AlphaFoldDB" id="A0AAD2FX19"/>
<evidence type="ECO:0000313" key="3">
    <source>
        <dbReference type="Proteomes" id="UP001295423"/>
    </source>
</evidence>